<evidence type="ECO:0000256" key="5">
    <source>
        <dbReference type="ARBA" id="ARBA00022806"/>
    </source>
</evidence>
<sequence length="451" mass="53682">MLHFERLSHRIFQEVGSYSEQKLSKAATEMMIYNIVQEQQKYLKLYQSQAKYYGFSEKLTEQIQDFKKYAVTPEHLESFIADKNMQTRTKNKLEDIALIYREFEQRIQNEFITGEDALQYFIDCMPKSEWLKRADIYIDGFHNFSTIEYLIIKGLIKYAKSVTIILTTDGNHDQFSLFRKPSEVLRHIEEIANELNISIERQYFNQLYRFNNQDLKHLEQEFDALQINRVACQGHINILESATMREEINEIARRIIVDIRDKQLRYQDIAILYRDESYAYLFDSILPLYNIPYNIDTKRSMTHHPVMEMIRSLIEVIHLIGSESNATLLKTDVLTTSYLKSAYLVDLLENFVLERGIYGKRWLDDELFNVEHFSKMGCKAHKLTEDERNTFEQVVKLKKDVIDKILHFEKQMSQAATVKDFATAFYESMEYFELPNQLMTERDELDFKWLS</sequence>
<dbReference type="SUPFAM" id="SSF52540">
    <property type="entry name" value="P-loop containing nucleoside triphosphate hydrolases"/>
    <property type="match status" value="1"/>
</dbReference>
<evidence type="ECO:0000313" key="11">
    <source>
        <dbReference type="EMBL" id="SUK87354.1"/>
    </source>
</evidence>
<dbReference type="GO" id="GO:0006281">
    <property type="term" value="P:DNA repair"/>
    <property type="evidence" value="ECO:0007669"/>
    <property type="project" value="UniProtKB-KW"/>
</dbReference>
<reference evidence="11 12" key="1">
    <citation type="submission" date="2018-06" db="EMBL/GenBank/DDBJ databases">
        <authorList>
            <consortium name="Pathogen Informatics"/>
            <person name="Doyle S."/>
        </authorList>
    </citation>
    <scope>NUCLEOTIDE SEQUENCE [LARGE SCALE GENOMIC DNA]</scope>
    <source>
        <strain evidence="11 12">NCTC5664</strain>
    </source>
</reference>
<dbReference type="GO" id="GO:0005524">
    <property type="term" value="F:ATP binding"/>
    <property type="evidence" value="ECO:0007669"/>
    <property type="project" value="UniProtKB-KW"/>
</dbReference>
<evidence type="ECO:0000256" key="7">
    <source>
        <dbReference type="ARBA" id="ARBA00022840"/>
    </source>
</evidence>
<dbReference type="InterPro" id="IPR014017">
    <property type="entry name" value="DNA_helicase_UvrD-like_C"/>
</dbReference>
<keyword evidence="1" id="KW-0540">Nuclease</keyword>
<evidence type="ECO:0000256" key="3">
    <source>
        <dbReference type="ARBA" id="ARBA00022763"/>
    </source>
</evidence>
<evidence type="ECO:0000256" key="2">
    <source>
        <dbReference type="ARBA" id="ARBA00022741"/>
    </source>
</evidence>
<evidence type="ECO:0000256" key="8">
    <source>
        <dbReference type="ARBA" id="ARBA00023125"/>
    </source>
</evidence>
<dbReference type="PANTHER" id="PTHR30591:SF1">
    <property type="entry name" value="RECBCD ENZYME SUBUNIT RECC"/>
    <property type="match status" value="1"/>
</dbReference>
<name>A0A380E2A9_STAAU</name>
<keyword evidence="9" id="KW-0234">DNA repair</keyword>
<dbReference type="EC" id="3.1.-.-" evidence="11"/>
<gene>
    <name evidence="11" type="primary">addB_7</name>
    <name evidence="11" type="ORF">NCTC5664_02721</name>
</gene>
<dbReference type="Pfam" id="PF21445">
    <property type="entry name" value="ADDB_N"/>
    <property type="match status" value="1"/>
</dbReference>
<keyword evidence="6 11" id="KW-0269">Exonuclease</keyword>
<evidence type="ECO:0000259" key="10">
    <source>
        <dbReference type="PROSITE" id="PS51217"/>
    </source>
</evidence>
<dbReference type="EMBL" id="UHAQ01000003">
    <property type="protein sequence ID" value="SUK87354.1"/>
    <property type="molecule type" value="Genomic_DNA"/>
</dbReference>
<accession>A0A380E2A9</accession>
<dbReference type="Gene3D" id="3.40.50.300">
    <property type="entry name" value="P-loop containing nucleotide triphosphate hydrolases"/>
    <property type="match status" value="2"/>
</dbReference>
<keyword evidence="5 11" id="KW-0347">Helicase</keyword>
<dbReference type="InterPro" id="IPR049035">
    <property type="entry name" value="ADDB_N"/>
</dbReference>
<dbReference type="GO" id="GO:0004386">
    <property type="term" value="F:helicase activity"/>
    <property type="evidence" value="ECO:0007669"/>
    <property type="project" value="UniProtKB-KW"/>
</dbReference>
<organism evidence="11 12">
    <name type="scientific">Staphylococcus aureus</name>
    <dbReference type="NCBI Taxonomy" id="1280"/>
    <lineage>
        <taxon>Bacteria</taxon>
        <taxon>Bacillati</taxon>
        <taxon>Bacillota</taxon>
        <taxon>Bacilli</taxon>
        <taxon>Bacillales</taxon>
        <taxon>Staphylococcaceae</taxon>
        <taxon>Staphylococcus</taxon>
    </lineage>
</organism>
<feature type="domain" description="UvrD-like helicase C-terminal" evidence="10">
    <location>
        <begin position="205"/>
        <end position="451"/>
    </location>
</feature>
<dbReference type="PANTHER" id="PTHR30591">
    <property type="entry name" value="RECBCD ENZYME SUBUNIT RECC"/>
    <property type="match status" value="1"/>
</dbReference>
<keyword evidence="7" id="KW-0067">ATP-binding</keyword>
<dbReference type="Proteomes" id="UP000254502">
    <property type="component" value="Unassembled WGS sequence"/>
</dbReference>
<evidence type="ECO:0000256" key="6">
    <source>
        <dbReference type="ARBA" id="ARBA00022839"/>
    </source>
</evidence>
<keyword evidence="3" id="KW-0227">DNA damage</keyword>
<evidence type="ECO:0000313" key="12">
    <source>
        <dbReference type="Proteomes" id="UP000254502"/>
    </source>
</evidence>
<dbReference type="AlphaFoldDB" id="A0A380E2A9"/>
<dbReference type="GO" id="GO:0003677">
    <property type="term" value="F:DNA binding"/>
    <property type="evidence" value="ECO:0007669"/>
    <property type="project" value="UniProtKB-KW"/>
</dbReference>
<evidence type="ECO:0000256" key="1">
    <source>
        <dbReference type="ARBA" id="ARBA00022722"/>
    </source>
</evidence>
<evidence type="ECO:0000256" key="9">
    <source>
        <dbReference type="ARBA" id="ARBA00023204"/>
    </source>
</evidence>
<keyword evidence="2" id="KW-0547">Nucleotide-binding</keyword>
<dbReference type="GO" id="GO:0006310">
    <property type="term" value="P:DNA recombination"/>
    <property type="evidence" value="ECO:0007669"/>
    <property type="project" value="TreeGrafter"/>
</dbReference>
<dbReference type="PROSITE" id="PS51217">
    <property type="entry name" value="UVRD_HELICASE_CTER"/>
    <property type="match status" value="1"/>
</dbReference>
<keyword evidence="8" id="KW-0238">DNA-binding</keyword>
<dbReference type="GO" id="GO:0004527">
    <property type="term" value="F:exonuclease activity"/>
    <property type="evidence" value="ECO:0007669"/>
    <property type="project" value="UniProtKB-KW"/>
</dbReference>
<dbReference type="InterPro" id="IPR027417">
    <property type="entry name" value="P-loop_NTPase"/>
</dbReference>
<proteinExistence type="predicted"/>
<keyword evidence="4 11" id="KW-0378">Hydrolase</keyword>
<evidence type="ECO:0000256" key="4">
    <source>
        <dbReference type="ARBA" id="ARBA00022801"/>
    </source>
</evidence>
<protein>
    <submittedName>
        <fullName evidence="11">Helicase-exonuclease AddAB, AddB subunit</fullName>
        <ecNumber evidence="11">3.1.-.-</ecNumber>
    </submittedName>
</protein>